<evidence type="ECO:0000313" key="3">
    <source>
        <dbReference type="Proteomes" id="UP001595868"/>
    </source>
</evidence>
<proteinExistence type="predicted"/>
<feature type="transmembrane region" description="Helical" evidence="1">
    <location>
        <begin position="23"/>
        <end position="46"/>
    </location>
</feature>
<protein>
    <recommendedName>
        <fullName evidence="4">Peptidase MA superfamily</fullName>
    </recommendedName>
</protein>
<evidence type="ECO:0000256" key="1">
    <source>
        <dbReference type="SAM" id="Phobius"/>
    </source>
</evidence>
<keyword evidence="3" id="KW-1185">Reference proteome</keyword>
<evidence type="ECO:0008006" key="4">
    <source>
        <dbReference type="Google" id="ProtNLM"/>
    </source>
</evidence>
<gene>
    <name evidence="2" type="ORF">ACFOX0_25785</name>
</gene>
<organism evidence="2 3">
    <name type="scientific">Micromonospora zhanjiangensis</name>
    <dbReference type="NCBI Taxonomy" id="1522057"/>
    <lineage>
        <taxon>Bacteria</taxon>
        <taxon>Bacillati</taxon>
        <taxon>Actinomycetota</taxon>
        <taxon>Actinomycetes</taxon>
        <taxon>Micromonosporales</taxon>
        <taxon>Micromonosporaceae</taxon>
        <taxon>Micromonospora</taxon>
    </lineage>
</organism>
<comment type="caution">
    <text evidence="2">The sequence shown here is derived from an EMBL/GenBank/DDBJ whole genome shotgun (WGS) entry which is preliminary data.</text>
</comment>
<keyword evidence="1" id="KW-0812">Transmembrane</keyword>
<evidence type="ECO:0000313" key="2">
    <source>
        <dbReference type="EMBL" id="MFC4109329.1"/>
    </source>
</evidence>
<dbReference type="RefSeq" id="WP_377550577.1">
    <property type="nucleotide sequence ID" value="NZ_JBHSBN010000023.1"/>
</dbReference>
<dbReference type="Proteomes" id="UP001595868">
    <property type="component" value="Unassembled WGS sequence"/>
</dbReference>
<keyword evidence="1" id="KW-1133">Transmembrane helix</keyword>
<sequence>MIPDRWRRLGRTRGEGAGRRRRWWVWAGTGLVSALLAAVGVLVVSYPAMAASACPGCYGFERVEDRVYAGGGLSDDRRRAIGTIMTAADHRIGDFYGSRLSRPTVLICTTDECYQRIGGGREKGRAFLNRTLMLSPEGINVVIATHELAHVEFHERLNSGGVPQWFDEGLAVLVSDDPRYLGPDGPADRCLVDQPGTLPATLAEWMRADGGDQLYARAACRVSRWAAAHGGAEAVRDLLRRLNAGESFTAVVPG</sequence>
<keyword evidence="1" id="KW-0472">Membrane</keyword>
<reference evidence="3" key="1">
    <citation type="journal article" date="2019" name="Int. J. Syst. Evol. Microbiol.">
        <title>The Global Catalogue of Microorganisms (GCM) 10K type strain sequencing project: providing services to taxonomists for standard genome sequencing and annotation.</title>
        <authorList>
            <consortium name="The Broad Institute Genomics Platform"/>
            <consortium name="The Broad Institute Genome Sequencing Center for Infectious Disease"/>
            <person name="Wu L."/>
            <person name="Ma J."/>
        </authorList>
    </citation>
    <scope>NUCLEOTIDE SEQUENCE [LARGE SCALE GENOMIC DNA]</scope>
    <source>
        <strain evidence="3">2902at01</strain>
    </source>
</reference>
<dbReference type="EMBL" id="JBHSBN010000023">
    <property type="protein sequence ID" value="MFC4109329.1"/>
    <property type="molecule type" value="Genomic_DNA"/>
</dbReference>
<accession>A0ABV8KTC9</accession>
<name>A0ABV8KTC9_9ACTN</name>